<dbReference type="AlphaFoldDB" id="A0A5J4UT73"/>
<name>A0A5J4UT73_9EUKA</name>
<dbReference type="EMBL" id="SNRW01012617">
    <property type="protein sequence ID" value="KAA6373589.1"/>
    <property type="molecule type" value="Genomic_DNA"/>
</dbReference>
<dbReference type="Proteomes" id="UP000324800">
    <property type="component" value="Unassembled WGS sequence"/>
</dbReference>
<protein>
    <submittedName>
        <fullName evidence="1">Uncharacterized protein</fullName>
    </submittedName>
</protein>
<sequence length="71" mass="8070">MVVCAKTRTGRKSRIVPNFPGFQNLRHGQSRVKMSPGEVLAFLKYPPEISHFLVSFCQTLAKTISIPHQMR</sequence>
<organism evidence="1 2">
    <name type="scientific">Streblomastix strix</name>
    <dbReference type="NCBI Taxonomy" id="222440"/>
    <lineage>
        <taxon>Eukaryota</taxon>
        <taxon>Metamonada</taxon>
        <taxon>Preaxostyla</taxon>
        <taxon>Oxymonadida</taxon>
        <taxon>Streblomastigidae</taxon>
        <taxon>Streblomastix</taxon>
    </lineage>
</organism>
<proteinExistence type="predicted"/>
<evidence type="ECO:0000313" key="2">
    <source>
        <dbReference type="Proteomes" id="UP000324800"/>
    </source>
</evidence>
<accession>A0A5J4UT73</accession>
<evidence type="ECO:0000313" key="1">
    <source>
        <dbReference type="EMBL" id="KAA6373589.1"/>
    </source>
</evidence>
<reference evidence="1 2" key="1">
    <citation type="submission" date="2019-03" db="EMBL/GenBank/DDBJ databases">
        <title>Single cell metagenomics reveals metabolic interactions within the superorganism composed of flagellate Streblomastix strix and complex community of Bacteroidetes bacteria on its surface.</title>
        <authorList>
            <person name="Treitli S.C."/>
            <person name="Kolisko M."/>
            <person name="Husnik F."/>
            <person name="Keeling P."/>
            <person name="Hampl V."/>
        </authorList>
    </citation>
    <scope>NUCLEOTIDE SEQUENCE [LARGE SCALE GENOMIC DNA]</scope>
    <source>
        <strain evidence="1">ST1C</strain>
    </source>
</reference>
<gene>
    <name evidence="1" type="ORF">EZS28_030884</name>
</gene>
<comment type="caution">
    <text evidence="1">The sequence shown here is derived from an EMBL/GenBank/DDBJ whole genome shotgun (WGS) entry which is preliminary data.</text>
</comment>